<evidence type="ECO:0000313" key="3">
    <source>
        <dbReference type="EMBL" id="EUD64222.1"/>
    </source>
</evidence>
<gene>
    <name evidence="3" type="ORF">C922_05401</name>
</gene>
<keyword evidence="4" id="KW-1185">Reference proteome</keyword>
<dbReference type="EMBL" id="KI965525">
    <property type="protein sequence ID" value="EUD64222.1"/>
    <property type="molecule type" value="Genomic_DNA"/>
</dbReference>
<accession>W6ZTI5</accession>
<feature type="transmembrane region" description="Helical" evidence="2">
    <location>
        <begin position="497"/>
        <end position="519"/>
    </location>
</feature>
<dbReference type="GeneID" id="20040675"/>
<evidence type="ECO:0000256" key="1">
    <source>
        <dbReference type="SAM" id="MobiDB-lite"/>
    </source>
</evidence>
<protein>
    <submittedName>
        <fullName evidence="3">Uncharacterized protein</fullName>
    </submittedName>
</protein>
<name>W6ZTI5_9APIC</name>
<dbReference type="AlphaFoldDB" id="W6ZTI5"/>
<dbReference type="RefSeq" id="XP_008819194.1">
    <property type="nucleotide sequence ID" value="XM_008820972.1"/>
</dbReference>
<feature type="region of interest" description="Disordered" evidence="1">
    <location>
        <begin position="424"/>
        <end position="484"/>
    </location>
</feature>
<feature type="compositionally biased region" description="Polar residues" evidence="1">
    <location>
        <begin position="377"/>
        <end position="389"/>
    </location>
</feature>
<feature type="compositionally biased region" description="Basic and acidic residues" evidence="1">
    <location>
        <begin position="425"/>
        <end position="435"/>
    </location>
</feature>
<feature type="compositionally biased region" description="Basic and acidic residues" evidence="1">
    <location>
        <begin position="446"/>
        <end position="462"/>
    </location>
</feature>
<proteinExistence type="predicted"/>
<dbReference type="VEuPathDB" id="PlasmoDB:C922_05401"/>
<organism evidence="3 4">
    <name type="scientific">Plasmodium inui San Antonio 1</name>
    <dbReference type="NCBI Taxonomy" id="1237626"/>
    <lineage>
        <taxon>Eukaryota</taxon>
        <taxon>Sar</taxon>
        <taxon>Alveolata</taxon>
        <taxon>Apicomplexa</taxon>
        <taxon>Aconoidasida</taxon>
        <taxon>Haemosporida</taxon>
        <taxon>Plasmodiidae</taxon>
        <taxon>Plasmodium</taxon>
        <taxon>Plasmodium (Plasmodium)</taxon>
    </lineage>
</organism>
<sequence>MEQNNKVSLTKSKPSREMSCRKFREYHSKSIRQSSDLQKSLTSMDELSVTKEWKLKEWIRKDEYLWGFKYPKASGEQCTSNKKYCYPHLTKQGTPRWGDLDHWIGTKMFQSAKYKWGDNIDPEVWTGIGGSGGQDKLTWGDIVNKVLNEIEAQSRNQSSVPEGSLIWDKEEWASALGALGAPTEPLDQFEEGRRMLLMIMCIITGLIEGKERNGRIFERRGRVCSLIDTGLEFKRENWDQWIENKGNVRATKEHPCSRTRGTDGCQLAGLALILSVYKSMARVCGECGPYRLTYWIRADNEELEDDQIEFCSKIEEGNNCDNSKEEPKTPQVIIVKHKKMEAVTRQRVFESSALLYEQLRKNSSGAMETGKLVQVTGRENNSVDSSEASGNDDHSPVTTAESNLTRECCASTIITNQQSLVQEDEMSRMVTKNESDLQPNIADSLSHPKVDESTDQIPKECNDSPPQGGLGQDPERGSKESGSGMGNRGVLLEIGGGWWLIIGLAGVLCLAFGSAYGLWRVFRSDRRKQKSQLPSGRGDNYGVAYGSASV</sequence>
<feature type="region of interest" description="Disordered" evidence="1">
    <location>
        <begin position="376"/>
        <end position="403"/>
    </location>
</feature>
<dbReference type="Proteomes" id="UP000030640">
    <property type="component" value="Unassembled WGS sequence"/>
</dbReference>
<reference evidence="3 4" key="1">
    <citation type="submission" date="2013-02" db="EMBL/GenBank/DDBJ databases">
        <title>The Genome Sequence of Plasmodium inui San Antonio 1.</title>
        <authorList>
            <consortium name="The Broad Institute Genome Sequencing Platform"/>
            <consortium name="The Broad Institute Genome Sequencing Center for Infectious Disease"/>
            <person name="Neafsey D."/>
            <person name="Cheeseman I."/>
            <person name="Volkman S."/>
            <person name="Adams J."/>
            <person name="Walker B."/>
            <person name="Young S.K."/>
            <person name="Zeng Q."/>
            <person name="Gargeya S."/>
            <person name="Fitzgerald M."/>
            <person name="Haas B."/>
            <person name="Abouelleil A."/>
            <person name="Alvarado L."/>
            <person name="Arachchi H.M."/>
            <person name="Berlin A.M."/>
            <person name="Chapman S.B."/>
            <person name="Dewar J."/>
            <person name="Goldberg J."/>
            <person name="Griggs A."/>
            <person name="Gujja S."/>
            <person name="Hansen M."/>
            <person name="Howarth C."/>
            <person name="Imamovic A."/>
            <person name="Larimer J."/>
            <person name="McCowan C."/>
            <person name="Murphy C."/>
            <person name="Neiman D."/>
            <person name="Pearson M."/>
            <person name="Priest M."/>
            <person name="Roberts A."/>
            <person name="Saif S."/>
            <person name="Shea T."/>
            <person name="Sisk P."/>
            <person name="Sykes S."/>
            <person name="Wortman J."/>
            <person name="Nusbaum C."/>
            <person name="Birren B."/>
        </authorList>
    </citation>
    <scope>NUCLEOTIDE SEQUENCE [LARGE SCALE GENOMIC DNA]</scope>
    <source>
        <strain evidence="3 4">San Antonio 1</strain>
    </source>
</reference>
<keyword evidence="2" id="KW-0812">Transmembrane</keyword>
<keyword evidence="2" id="KW-0472">Membrane</keyword>
<evidence type="ECO:0000313" key="4">
    <source>
        <dbReference type="Proteomes" id="UP000030640"/>
    </source>
</evidence>
<keyword evidence="2" id="KW-1133">Transmembrane helix</keyword>
<evidence type="ECO:0000256" key="2">
    <source>
        <dbReference type="SAM" id="Phobius"/>
    </source>
</evidence>